<evidence type="ECO:0000313" key="1">
    <source>
        <dbReference type="EMBL" id="CBH97122.1"/>
    </source>
</evidence>
<organism evidence="1">
    <name type="scientific">mine drainage metagenome</name>
    <dbReference type="NCBI Taxonomy" id="410659"/>
    <lineage>
        <taxon>unclassified sequences</taxon>
        <taxon>metagenomes</taxon>
        <taxon>ecological metagenomes</taxon>
    </lineage>
</organism>
<dbReference type="AlphaFoldDB" id="E6PQB8"/>
<sequence>MRRLIYALNSRPFLGFLEVA</sequence>
<comment type="caution">
    <text evidence="1">The sequence shown here is derived from an EMBL/GenBank/DDBJ whole genome shotgun (WGS) entry which is preliminary data.</text>
</comment>
<gene>
    <name evidence="1" type="ORF">CARN2_2594</name>
</gene>
<protein>
    <submittedName>
        <fullName evidence="1">Uncharacterized protein</fullName>
    </submittedName>
</protein>
<accession>E6PQB8</accession>
<proteinExistence type="predicted"/>
<dbReference type="EMBL" id="CABM01000042">
    <property type="protein sequence ID" value="CBH97122.1"/>
    <property type="molecule type" value="Genomic_DNA"/>
</dbReference>
<name>E6PQB8_9ZZZZ</name>
<reference evidence="1" key="1">
    <citation type="submission" date="2009-10" db="EMBL/GenBank/DDBJ databases">
        <title>Diversity of trophic interactions inside an arsenic-rich microbial ecosystem.</title>
        <authorList>
            <person name="Bertin P.N."/>
            <person name="Heinrich-Salmeron A."/>
            <person name="Pelletier E."/>
            <person name="Goulhen-Chollet F."/>
            <person name="Arsene-Ploetze F."/>
            <person name="Gallien S."/>
            <person name="Calteau A."/>
            <person name="Vallenet D."/>
            <person name="Casiot C."/>
            <person name="Chane-Woon-Ming B."/>
            <person name="Giloteaux L."/>
            <person name="Barakat M."/>
            <person name="Bonnefoy V."/>
            <person name="Bruneel O."/>
            <person name="Chandler M."/>
            <person name="Cleiss J."/>
            <person name="Duran R."/>
            <person name="Elbaz-Poulichet F."/>
            <person name="Fonknechten N."/>
            <person name="Lauga B."/>
            <person name="Mornico D."/>
            <person name="Ortet P."/>
            <person name="Schaeffer C."/>
            <person name="Siguier P."/>
            <person name="Alexander Thil Smith A."/>
            <person name="Van Dorsselaer A."/>
            <person name="Weissenbach J."/>
            <person name="Medigue C."/>
            <person name="Le Paslier D."/>
        </authorList>
    </citation>
    <scope>NUCLEOTIDE SEQUENCE</scope>
</reference>